<dbReference type="EMBL" id="QXGD01002332">
    <property type="protein sequence ID" value="KAE9190093.1"/>
    <property type="molecule type" value="Genomic_DNA"/>
</dbReference>
<evidence type="ECO:0000313" key="6">
    <source>
        <dbReference type="EMBL" id="KAE9301541.1"/>
    </source>
</evidence>
<dbReference type="Proteomes" id="UP000488956">
    <property type="component" value="Unassembled WGS sequence"/>
</dbReference>
<dbReference type="Proteomes" id="UP000441208">
    <property type="component" value="Unassembled WGS sequence"/>
</dbReference>
<dbReference type="Proteomes" id="UP000440367">
    <property type="component" value="Unassembled WGS sequence"/>
</dbReference>
<dbReference type="Proteomes" id="UP000429523">
    <property type="component" value="Unassembled WGS sequence"/>
</dbReference>
<name>A0A6A3TD43_9STRA</name>
<evidence type="ECO:0000313" key="2">
    <source>
        <dbReference type="EMBL" id="KAE9077759.1"/>
    </source>
</evidence>
<dbReference type="Proteomes" id="UP000486351">
    <property type="component" value="Unassembled WGS sequence"/>
</dbReference>
<protein>
    <submittedName>
        <fullName evidence="3">Uncharacterized protein</fullName>
    </submittedName>
</protein>
<dbReference type="Proteomes" id="UP000437068">
    <property type="component" value="Unassembled WGS sequence"/>
</dbReference>
<evidence type="ECO:0000313" key="5">
    <source>
        <dbReference type="EMBL" id="KAE9282662.1"/>
    </source>
</evidence>
<evidence type="ECO:0000313" key="11">
    <source>
        <dbReference type="Proteomes" id="UP000486351"/>
    </source>
</evidence>
<proteinExistence type="predicted"/>
<reference evidence="7 8" key="1">
    <citation type="submission" date="2018-08" db="EMBL/GenBank/DDBJ databases">
        <title>Genomic investigation of the strawberry pathogen Phytophthora fragariae indicates pathogenicity is determined by transcriptional variation in three key races.</title>
        <authorList>
            <person name="Adams T.M."/>
            <person name="Armitage A.D."/>
            <person name="Sobczyk M.K."/>
            <person name="Bates H.J."/>
            <person name="Dunwell J.M."/>
            <person name="Nellist C.F."/>
            <person name="Harrison R.J."/>
        </authorList>
    </citation>
    <scope>NUCLEOTIDE SEQUENCE [LARGE SCALE GENOMIC DNA]</scope>
    <source>
        <strain evidence="5 8">A4</strain>
        <strain evidence="4 9">BC-1</strain>
        <strain evidence="3 10">NOV-71</strain>
        <strain evidence="6 11">NOV-77</strain>
        <strain evidence="1 7">NOV-9</strain>
        <strain evidence="2 12">ONT-3</strain>
    </source>
</reference>
<evidence type="ECO:0000313" key="4">
    <source>
        <dbReference type="EMBL" id="KAE9190093.1"/>
    </source>
</evidence>
<dbReference type="EMBL" id="QXFX01002366">
    <property type="protein sequence ID" value="KAE9077759.1"/>
    <property type="molecule type" value="Genomic_DNA"/>
</dbReference>
<dbReference type="EMBL" id="QXGF01002338">
    <property type="protein sequence ID" value="KAE8925124.1"/>
    <property type="molecule type" value="Genomic_DNA"/>
</dbReference>
<evidence type="ECO:0000313" key="8">
    <source>
        <dbReference type="Proteomes" id="UP000437068"/>
    </source>
</evidence>
<evidence type="ECO:0000313" key="9">
    <source>
        <dbReference type="Proteomes" id="UP000440367"/>
    </source>
</evidence>
<evidence type="ECO:0000313" key="10">
    <source>
        <dbReference type="Proteomes" id="UP000441208"/>
    </source>
</evidence>
<evidence type="ECO:0000313" key="1">
    <source>
        <dbReference type="EMBL" id="KAE8925124.1"/>
    </source>
</evidence>
<gene>
    <name evidence="5" type="ORF">PF001_g23199</name>
    <name evidence="4" type="ORF">PF002_g24862</name>
    <name evidence="3" type="ORF">PF007_g2965</name>
    <name evidence="6" type="ORF">PF008_g22727</name>
    <name evidence="1" type="ORF">PF009_g24658</name>
    <name evidence="2" type="ORF">PF010_g23389</name>
</gene>
<evidence type="ECO:0000313" key="12">
    <source>
        <dbReference type="Proteomes" id="UP000488956"/>
    </source>
</evidence>
<organism evidence="3 10">
    <name type="scientific">Phytophthora fragariae</name>
    <dbReference type="NCBI Taxonomy" id="53985"/>
    <lineage>
        <taxon>Eukaryota</taxon>
        <taxon>Sar</taxon>
        <taxon>Stramenopiles</taxon>
        <taxon>Oomycota</taxon>
        <taxon>Peronosporomycetes</taxon>
        <taxon>Peronosporales</taxon>
        <taxon>Peronosporaceae</taxon>
        <taxon>Phytophthora</taxon>
    </lineage>
</organism>
<sequence length="137" mass="15896">MKGVKLTPLTEVQHEIDPLLELRISTNHSQIDHPHPAIFCDVWTNTTAKYAFKCEIYQDCVSSTRTQDNCWTKPLMCSKFTFEDDKELVQLVRSFVDAGTRVSWKDIGRKMTRTRHTATALQGRMQTLKRRVADRQP</sequence>
<comment type="caution">
    <text evidence="3">The sequence shown here is derived from an EMBL/GenBank/DDBJ whole genome shotgun (WGS) entry which is preliminary data.</text>
</comment>
<accession>A0A6A3TD43</accession>
<evidence type="ECO:0000313" key="7">
    <source>
        <dbReference type="Proteomes" id="UP000429523"/>
    </source>
</evidence>
<dbReference type="EMBL" id="QXFY01002186">
    <property type="protein sequence ID" value="KAE9301541.1"/>
    <property type="molecule type" value="Genomic_DNA"/>
</dbReference>
<evidence type="ECO:0000313" key="3">
    <source>
        <dbReference type="EMBL" id="KAE9134358.1"/>
    </source>
</evidence>
<dbReference type="EMBL" id="QXFZ01000084">
    <property type="protein sequence ID" value="KAE9134358.1"/>
    <property type="molecule type" value="Genomic_DNA"/>
</dbReference>
<dbReference type="AlphaFoldDB" id="A0A6A3TD43"/>
<dbReference type="EMBL" id="QXGE01002348">
    <property type="protein sequence ID" value="KAE9282662.1"/>
    <property type="molecule type" value="Genomic_DNA"/>
</dbReference>